<evidence type="ECO:0000313" key="1">
    <source>
        <dbReference type="EMBL" id="KXS31108.1"/>
    </source>
</evidence>
<organism evidence="1 2">
    <name type="scientific">Candidatus Gallionella acididurans</name>
    <dbReference type="NCBI Taxonomy" id="1796491"/>
    <lineage>
        <taxon>Bacteria</taxon>
        <taxon>Pseudomonadati</taxon>
        <taxon>Pseudomonadota</taxon>
        <taxon>Betaproteobacteria</taxon>
        <taxon>Nitrosomonadales</taxon>
        <taxon>Gallionellaceae</taxon>
        <taxon>Gallionella</taxon>
    </lineage>
</organism>
<dbReference type="Proteomes" id="UP000070578">
    <property type="component" value="Unassembled WGS sequence"/>
</dbReference>
<dbReference type="AlphaFoldDB" id="A0A139BQ99"/>
<proteinExistence type="predicted"/>
<comment type="caution">
    <text evidence="1">The sequence shown here is derived from an EMBL/GenBank/DDBJ whole genome shotgun (WGS) entry which is preliminary data.</text>
</comment>
<evidence type="ECO:0000313" key="2">
    <source>
        <dbReference type="Proteomes" id="UP000070578"/>
    </source>
</evidence>
<name>A0A139BQ99_9PROT</name>
<accession>A0A139BQ99</accession>
<reference evidence="1 2" key="2">
    <citation type="submission" date="2016-03" db="EMBL/GenBank/DDBJ databases">
        <title>New uncultured bacterium of the family Gallionellaceae from acid mine drainage: description and reconstruction of genome based on metagenomic analysis of microbial community.</title>
        <authorList>
            <person name="Kadnikov V."/>
            <person name="Ivasenko D."/>
            <person name="Beletsky A."/>
            <person name="Mardanov A."/>
            <person name="Danilova E."/>
            <person name="Pimenov N."/>
            <person name="Karnachuk O."/>
            <person name="Ravin N."/>
        </authorList>
    </citation>
    <scope>NUCLEOTIDE SEQUENCE [LARGE SCALE GENOMIC DNA]</scope>
    <source>
        <strain evidence="1">ShG14-8</strain>
    </source>
</reference>
<reference evidence="1 2" key="1">
    <citation type="submission" date="2016-02" db="EMBL/GenBank/DDBJ databases">
        <authorList>
            <person name="Wen L."/>
            <person name="He K."/>
            <person name="Yang H."/>
        </authorList>
    </citation>
    <scope>NUCLEOTIDE SEQUENCE [LARGE SCALE GENOMIC DNA]</scope>
    <source>
        <strain evidence="1">ShG14-8</strain>
    </source>
</reference>
<sequence length="79" mass="8965">MKQSSKTKMHFFNHLDCRVGFASAALRSRLKPCCKDEALWIPRIRGIDVPVFNFPLPHSARCVTVIKYGNLNKKGGSFK</sequence>
<dbReference type="EMBL" id="LSLI01000098">
    <property type="protein sequence ID" value="KXS31108.1"/>
    <property type="molecule type" value="Genomic_DNA"/>
</dbReference>
<gene>
    <name evidence="1" type="ORF">AWT59_2761</name>
</gene>
<protein>
    <submittedName>
        <fullName evidence="1">Uncharacterized protein</fullName>
    </submittedName>
</protein>